<protein>
    <submittedName>
        <fullName evidence="2">Uncharacterized protein</fullName>
    </submittedName>
</protein>
<proteinExistence type="predicted"/>
<dbReference type="EMBL" id="CAJOBZ010000031">
    <property type="protein sequence ID" value="CAF4889966.1"/>
    <property type="molecule type" value="Genomic_DNA"/>
</dbReference>
<name>A0A821UGU1_9NEOP</name>
<dbReference type="OrthoDB" id="6776070at2759"/>
<keyword evidence="3" id="KW-1185">Reference proteome</keyword>
<evidence type="ECO:0000256" key="1">
    <source>
        <dbReference type="SAM" id="MobiDB-lite"/>
    </source>
</evidence>
<accession>A0A821UGU1</accession>
<comment type="caution">
    <text evidence="2">The sequence shown here is derived from an EMBL/GenBank/DDBJ whole genome shotgun (WGS) entry which is preliminary data.</text>
</comment>
<dbReference type="AlphaFoldDB" id="A0A821UGU1"/>
<evidence type="ECO:0000313" key="3">
    <source>
        <dbReference type="Proteomes" id="UP000663880"/>
    </source>
</evidence>
<reference evidence="2" key="1">
    <citation type="submission" date="2021-02" db="EMBL/GenBank/DDBJ databases">
        <authorList>
            <person name="Steward A R."/>
        </authorList>
    </citation>
    <scope>NUCLEOTIDE SEQUENCE</scope>
</reference>
<organism evidence="2 3">
    <name type="scientific">Pieris macdunnoughi</name>
    <dbReference type="NCBI Taxonomy" id="345717"/>
    <lineage>
        <taxon>Eukaryota</taxon>
        <taxon>Metazoa</taxon>
        <taxon>Ecdysozoa</taxon>
        <taxon>Arthropoda</taxon>
        <taxon>Hexapoda</taxon>
        <taxon>Insecta</taxon>
        <taxon>Pterygota</taxon>
        <taxon>Neoptera</taxon>
        <taxon>Endopterygota</taxon>
        <taxon>Lepidoptera</taxon>
        <taxon>Glossata</taxon>
        <taxon>Ditrysia</taxon>
        <taxon>Papilionoidea</taxon>
        <taxon>Pieridae</taxon>
        <taxon>Pierinae</taxon>
        <taxon>Pieris</taxon>
    </lineage>
</organism>
<feature type="region of interest" description="Disordered" evidence="1">
    <location>
        <begin position="74"/>
        <end position="98"/>
    </location>
</feature>
<feature type="compositionally biased region" description="Polar residues" evidence="1">
    <location>
        <begin position="74"/>
        <end position="96"/>
    </location>
</feature>
<gene>
    <name evidence="2" type="ORF">PMACD_LOCUS10368</name>
</gene>
<dbReference type="Proteomes" id="UP000663880">
    <property type="component" value="Unassembled WGS sequence"/>
</dbReference>
<evidence type="ECO:0000313" key="2">
    <source>
        <dbReference type="EMBL" id="CAF4889966.1"/>
    </source>
</evidence>
<sequence length="139" mass="15815">MKEVMSTLNTVLKKPQDDFDRYGKILANKLRKLSEIDRLKTMYEIDGLFVRRVINNVRPSSTCSLYSEPTLTIENPRTSTSHARPASSSTSYSDSGVQIHMPYSYPDNNNRIHIVSNEVSSPMSVDILSRNRLRGCFRG</sequence>